<dbReference type="Gene3D" id="3.90.550.10">
    <property type="entry name" value="Spore Coat Polysaccharide Biosynthesis Protein SpsA, Chain A"/>
    <property type="match status" value="1"/>
</dbReference>
<protein>
    <recommendedName>
        <fullName evidence="2">cellulose synthase (UDP-forming)</fullName>
        <ecNumber evidence="2">2.4.1.12</ecNumber>
    </recommendedName>
</protein>
<evidence type="ECO:0000256" key="1">
    <source>
        <dbReference type="ARBA" id="ARBA00004429"/>
    </source>
</evidence>
<dbReference type="PRINTS" id="PR01439">
    <property type="entry name" value="CELLSNTHASEA"/>
</dbReference>
<accession>A0A0C1R060</accession>
<dbReference type="CDD" id="cd06421">
    <property type="entry name" value="CESA_CelA_like"/>
    <property type="match status" value="1"/>
</dbReference>
<comment type="caution">
    <text evidence="16">The sequence shown here is derived from an EMBL/GenBank/DDBJ whole genome shotgun (WGS) entry which is preliminary data.</text>
</comment>
<keyword evidence="3" id="KW-1003">Cell membrane</keyword>
<evidence type="ECO:0000256" key="7">
    <source>
        <dbReference type="ARBA" id="ARBA00022692"/>
    </source>
</evidence>
<evidence type="ECO:0000259" key="14">
    <source>
        <dbReference type="Pfam" id="PF07238"/>
    </source>
</evidence>
<evidence type="ECO:0000256" key="12">
    <source>
        <dbReference type="SAM" id="Phobius"/>
    </source>
</evidence>
<evidence type="ECO:0000256" key="8">
    <source>
        <dbReference type="ARBA" id="ARBA00022916"/>
    </source>
</evidence>
<feature type="transmembrane region" description="Helical" evidence="12">
    <location>
        <begin position="587"/>
        <end position="607"/>
    </location>
</feature>
<dbReference type="STRING" id="1479485.DA73_0221500"/>
<evidence type="ECO:0000313" key="17">
    <source>
        <dbReference type="Proteomes" id="UP000029738"/>
    </source>
</evidence>
<evidence type="ECO:0000256" key="2">
    <source>
        <dbReference type="ARBA" id="ARBA00012539"/>
    </source>
</evidence>
<feature type="transmembrane region" description="Helical" evidence="12">
    <location>
        <begin position="21"/>
        <end position="44"/>
    </location>
</feature>
<keyword evidence="9 12" id="KW-1133">Transmembrane helix</keyword>
<sequence>MIITKLSKYSLQLVRQRGFQIHTVTFFLLSIFVLFSAVIAAWFAGDEVITHIFAKIYEWQKYPPTWLQVPMVPKQYLLAPTVLLLLSVLAIVKISPQPQAWSRRFVVGVLLCLTLRYIVWRSLSTLNLANPLVGVFSLGLFFFEMFALLNTIIQLFLMLNVKDRRQEATRKSIAVIQGIFTPSVDILIPTYNEPVFILRRTIIGCQALEYTNKKIYILDDTKRPEMKKLAEELGCECITRSDNKYAKAGNLNHAIAQTDGELIVVFDADFVPTKNFLTRTVGFFQDENTALVQTPQSFYNADPISRNLGLENILTPDEEGFYRQLQPIRDAAGSVVCCGTSFIVRRSALESVGGFVTDSLSEDYFTGISLSAKGYNLIYLNEQLSAGLAAENISAYVTQRMRWARGTLQAFFIKSNPLTIPGLTFIQRLGHLEGLLNHSSSIARVYFLLIPLAYLFLGVIPIHATAVEIIYFYLPVYIINFAVFSWLNYRSRSALLSDIYSLILCFPLALNQIKVMLNPFARGFKVTPKGKTIYRYYYNWQLAIPLIILFIATAFGLCCNLTMFVTGSSWTTTVPPELDLQVKGISLGWYWSAYNLITIAISLLVLLDAPKLDTYEWFDLRRVLRLHFGERNLWGVSRMISEGGIEVALNQKPPFDLVENRPVKVEIVEENLLLDARVEWIGLKNEFPTVRVRFESVSLLQQRRLVEMLFCRPGQWKRNNVPGELGSLLLILKILLRPRILFNRKVDRTPLAVAKI</sequence>
<dbReference type="EMBL" id="JHEG04000001">
    <property type="protein sequence ID" value="KAF3887050.1"/>
    <property type="molecule type" value="Genomic_DNA"/>
</dbReference>
<keyword evidence="8" id="KW-0135">Cellulose biosynthesis</keyword>
<dbReference type="Proteomes" id="UP000029738">
    <property type="component" value="Unassembled WGS sequence"/>
</dbReference>
<gene>
    <name evidence="16" type="ORF">DA73_0221500</name>
    <name evidence="15" type="ORF">DA73_0400017320</name>
</gene>
<evidence type="ECO:0000256" key="5">
    <source>
        <dbReference type="ARBA" id="ARBA00022676"/>
    </source>
</evidence>
<evidence type="ECO:0000256" key="9">
    <source>
        <dbReference type="ARBA" id="ARBA00022989"/>
    </source>
</evidence>
<dbReference type="GO" id="GO:0016760">
    <property type="term" value="F:cellulose synthase (UDP-forming) activity"/>
    <property type="evidence" value="ECO:0007669"/>
    <property type="project" value="UniProtKB-EC"/>
</dbReference>
<dbReference type="Pfam" id="PF07238">
    <property type="entry name" value="PilZ"/>
    <property type="match status" value="1"/>
</dbReference>
<evidence type="ECO:0000256" key="10">
    <source>
        <dbReference type="ARBA" id="ARBA00023136"/>
    </source>
</evidence>
<dbReference type="EMBL" id="JHEG02000048">
    <property type="protein sequence ID" value="KIE11004.1"/>
    <property type="molecule type" value="Genomic_DNA"/>
</dbReference>
<feature type="transmembrane region" description="Helical" evidence="12">
    <location>
        <begin position="410"/>
        <end position="430"/>
    </location>
</feature>
<dbReference type="RefSeq" id="WP_038083955.1">
    <property type="nucleotide sequence ID" value="NZ_JHEG04000001.1"/>
</dbReference>
<feature type="domain" description="Glycosyltransferase 2-like" evidence="13">
    <location>
        <begin position="186"/>
        <end position="352"/>
    </location>
</feature>
<evidence type="ECO:0000313" key="15">
    <source>
        <dbReference type="EMBL" id="KAF3887050.1"/>
    </source>
</evidence>
<dbReference type="PANTHER" id="PTHR43867">
    <property type="entry name" value="CELLULOSE SYNTHASE CATALYTIC SUBUNIT A [UDP-FORMING]"/>
    <property type="match status" value="1"/>
</dbReference>
<dbReference type="GO" id="GO:0030244">
    <property type="term" value="P:cellulose biosynthetic process"/>
    <property type="evidence" value="ECO:0007669"/>
    <property type="project" value="UniProtKB-KW"/>
</dbReference>
<name>A0A0C1R060_9CYAN</name>
<reference evidence="15" key="2">
    <citation type="submission" date="2019-11" db="EMBL/GenBank/DDBJ databases">
        <title>Improved Assembly of Tolypothrix boutellei genome.</title>
        <authorList>
            <person name="Sarangi A.N."/>
            <person name="Mukherjee M."/>
            <person name="Ghosh S."/>
            <person name="Singh D."/>
            <person name="Das A."/>
            <person name="Kant S."/>
            <person name="Prusty A."/>
            <person name="Tripathy S."/>
        </authorList>
    </citation>
    <scope>NUCLEOTIDE SEQUENCE</scope>
    <source>
        <strain evidence="15">VB521301</strain>
    </source>
</reference>
<dbReference type="GO" id="GO:0035438">
    <property type="term" value="F:cyclic-di-GMP binding"/>
    <property type="evidence" value="ECO:0007669"/>
    <property type="project" value="InterPro"/>
</dbReference>
<dbReference type="PANTHER" id="PTHR43867:SF2">
    <property type="entry name" value="CELLULOSE SYNTHASE CATALYTIC SUBUNIT A [UDP-FORMING]"/>
    <property type="match status" value="1"/>
</dbReference>
<feature type="transmembrane region" description="Helical" evidence="12">
    <location>
        <begin position="499"/>
        <end position="521"/>
    </location>
</feature>
<dbReference type="Pfam" id="PF00535">
    <property type="entry name" value="Glycos_transf_2"/>
    <property type="match status" value="1"/>
</dbReference>
<reference evidence="16" key="1">
    <citation type="journal article" date="2015" name="Genome Announc.">
        <title>Draft Genome Sequence of Tolypothrix boutellei Strain VB521301.</title>
        <authorList>
            <person name="Chandrababunaidu M.M."/>
            <person name="Singh D."/>
            <person name="Sen D."/>
            <person name="Bhan S."/>
            <person name="Das S."/>
            <person name="Gupta A."/>
            <person name="Adhikary S.P."/>
            <person name="Tripathy S."/>
        </authorList>
    </citation>
    <scope>NUCLEOTIDE SEQUENCE</scope>
    <source>
        <strain evidence="16">VB521301</strain>
    </source>
</reference>
<dbReference type="EC" id="2.4.1.12" evidence="2"/>
<feature type="transmembrane region" description="Helical" evidence="12">
    <location>
        <begin position="469"/>
        <end position="487"/>
    </location>
</feature>
<dbReference type="InterPro" id="IPR001173">
    <property type="entry name" value="Glyco_trans_2-like"/>
</dbReference>
<evidence type="ECO:0000256" key="6">
    <source>
        <dbReference type="ARBA" id="ARBA00022679"/>
    </source>
</evidence>
<feature type="transmembrane region" description="Helical" evidence="12">
    <location>
        <begin position="542"/>
        <end position="567"/>
    </location>
</feature>
<comment type="subcellular location">
    <subcellularLocation>
        <location evidence="1">Cell inner membrane</location>
        <topology evidence="1">Multi-pass membrane protein</topology>
    </subcellularLocation>
</comment>
<evidence type="ECO:0000259" key="13">
    <source>
        <dbReference type="Pfam" id="PF00535"/>
    </source>
</evidence>
<dbReference type="AlphaFoldDB" id="A0A0C1R060"/>
<evidence type="ECO:0000313" key="16">
    <source>
        <dbReference type="EMBL" id="KIE11004.1"/>
    </source>
</evidence>
<comment type="catalytic activity">
    <reaction evidence="11">
        <text>[(1-&gt;4)-beta-D-glucosyl](n) + UDP-alpha-D-glucose = [(1-&gt;4)-beta-D-glucosyl](n+1) + UDP + H(+)</text>
        <dbReference type="Rhea" id="RHEA:19929"/>
        <dbReference type="Rhea" id="RHEA-COMP:10033"/>
        <dbReference type="Rhea" id="RHEA-COMP:10034"/>
        <dbReference type="ChEBI" id="CHEBI:15378"/>
        <dbReference type="ChEBI" id="CHEBI:18246"/>
        <dbReference type="ChEBI" id="CHEBI:58223"/>
        <dbReference type="ChEBI" id="CHEBI:58885"/>
        <dbReference type="EC" id="2.4.1.12"/>
    </reaction>
</comment>
<dbReference type="InterPro" id="IPR029044">
    <property type="entry name" value="Nucleotide-diphossugar_trans"/>
</dbReference>
<feature type="transmembrane region" description="Helical" evidence="12">
    <location>
        <begin position="75"/>
        <end position="92"/>
    </location>
</feature>
<keyword evidence="7 12" id="KW-0812">Transmembrane</keyword>
<keyword evidence="10 12" id="KW-0472">Membrane</keyword>
<feature type="transmembrane region" description="Helical" evidence="12">
    <location>
        <begin position="135"/>
        <end position="161"/>
    </location>
</feature>
<dbReference type="InterPro" id="IPR050321">
    <property type="entry name" value="Glycosyltr_2/OpgH_subfam"/>
</dbReference>
<feature type="transmembrane region" description="Helical" evidence="12">
    <location>
        <begin position="104"/>
        <end position="123"/>
    </location>
</feature>
<keyword evidence="6 16" id="KW-0808">Transferase</keyword>
<dbReference type="GO" id="GO:0005886">
    <property type="term" value="C:plasma membrane"/>
    <property type="evidence" value="ECO:0007669"/>
    <property type="project" value="UniProtKB-SubCell"/>
</dbReference>
<proteinExistence type="predicted"/>
<keyword evidence="5" id="KW-0328">Glycosyltransferase</keyword>
<evidence type="ECO:0000256" key="3">
    <source>
        <dbReference type="ARBA" id="ARBA00022475"/>
    </source>
</evidence>
<dbReference type="GO" id="GO:0006011">
    <property type="term" value="P:UDP-alpha-D-glucose metabolic process"/>
    <property type="evidence" value="ECO:0007669"/>
    <property type="project" value="InterPro"/>
</dbReference>
<dbReference type="InterPro" id="IPR009875">
    <property type="entry name" value="PilZ_domain"/>
</dbReference>
<keyword evidence="4" id="KW-0997">Cell inner membrane</keyword>
<dbReference type="OrthoDB" id="9766299at2"/>
<organism evidence="16">
    <name type="scientific">Tolypothrix bouteillei VB521301</name>
    <dbReference type="NCBI Taxonomy" id="1479485"/>
    <lineage>
        <taxon>Bacteria</taxon>
        <taxon>Bacillati</taxon>
        <taxon>Cyanobacteriota</taxon>
        <taxon>Cyanophyceae</taxon>
        <taxon>Nostocales</taxon>
        <taxon>Tolypothrichaceae</taxon>
        <taxon>Tolypothrix</taxon>
    </lineage>
</organism>
<feature type="domain" description="PilZ" evidence="14">
    <location>
        <begin position="616"/>
        <end position="710"/>
    </location>
</feature>
<evidence type="ECO:0000256" key="4">
    <source>
        <dbReference type="ARBA" id="ARBA00022519"/>
    </source>
</evidence>
<dbReference type="InterPro" id="IPR003919">
    <property type="entry name" value="Cell_synth_A"/>
</dbReference>
<feature type="transmembrane region" description="Helical" evidence="12">
    <location>
        <begin position="442"/>
        <end position="462"/>
    </location>
</feature>
<evidence type="ECO:0000256" key="11">
    <source>
        <dbReference type="ARBA" id="ARBA00048682"/>
    </source>
</evidence>
<dbReference type="SUPFAM" id="SSF53448">
    <property type="entry name" value="Nucleotide-diphospho-sugar transferases"/>
    <property type="match status" value="1"/>
</dbReference>
<keyword evidence="17" id="KW-1185">Reference proteome</keyword>